<reference evidence="7 8" key="1">
    <citation type="submission" date="2016-10" db="EMBL/GenBank/DDBJ databases">
        <authorList>
            <person name="de Groot N.N."/>
        </authorList>
    </citation>
    <scope>NUCLEOTIDE SEQUENCE [LARGE SCALE GENOMIC DNA]</scope>
    <source>
        <strain evidence="7 8">DSM 29439</strain>
    </source>
</reference>
<dbReference type="Proteomes" id="UP000199650">
    <property type="component" value="Unassembled WGS sequence"/>
</dbReference>
<evidence type="ECO:0000259" key="6">
    <source>
        <dbReference type="Pfam" id="PF06271"/>
    </source>
</evidence>
<keyword evidence="3 5" id="KW-1133">Transmembrane helix</keyword>
<dbReference type="EMBL" id="FOJB01000001">
    <property type="protein sequence ID" value="SEW13732.1"/>
    <property type="molecule type" value="Genomic_DNA"/>
</dbReference>
<evidence type="ECO:0000256" key="3">
    <source>
        <dbReference type="ARBA" id="ARBA00022989"/>
    </source>
</evidence>
<gene>
    <name evidence="7" type="ORF">SAMN05444851_1639</name>
</gene>
<evidence type="ECO:0000256" key="2">
    <source>
        <dbReference type="ARBA" id="ARBA00022692"/>
    </source>
</evidence>
<feature type="transmembrane region" description="Helical" evidence="5">
    <location>
        <begin position="46"/>
        <end position="71"/>
    </location>
</feature>
<dbReference type="InterPro" id="IPR010432">
    <property type="entry name" value="RDD"/>
</dbReference>
<protein>
    <submittedName>
        <fullName evidence="7">RDD family protein</fullName>
    </submittedName>
</protein>
<evidence type="ECO:0000256" key="4">
    <source>
        <dbReference type="ARBA" id="ARBA00023136"/>
    </source>
</evidence>
<keyword evidence="8" id="KW-1185">Reference proteome</keyword>
<evidence type="ECO:0000313" key="8">
    <source>
        <dbReference type="Proteomes" id="UP000199650"/>
    </source>
</evidence>
<evidence type="ECO:0000313" key="7">
    <source>
        <dbReference type="EMBL" id="SEW13732.1"/>
    </source>
</evidence>
<dbReference type="Pfam" id="PF06271">
    <property type="entry name" value="RDD"/>
    <property type="match status" value="1"/>
</dbReference>
<dbReference type="STRING" id="1173584.SAMN05444851_1639"/>
<sequence>MSDFPHAHHREEDGRRAYWGLPDPDTQAEFYTDVTLKRLFAWFIDVVLIAAICVLISLLTFGIGFFLWGLIYLAVSFVYRVTTLSNASATLGMRLTAIELRNHRGERFDRTTAALHTLGYFVSMSTFVVQLISIVMMFTTPRGQGLVDMMLGTAALNRAAGR</sequence>
<dbReference type="RefSeq" id="WP_091429771.1">
    <property type="nucleotide sequence ID" value="NZ_FOJB01000001.1"/>
</dbReference>
<proteinExistence type="predicted"/>
<evidence type="ECO:0000256" key="1">
    <source>
        <dbReference type="ARBA" id="ARBA00004141"/>
    </source>
</evidence>
<keyword evidence="4 5" id="KW-0472">Membrane</keyword>
<feature type="domain" description="RDD" evidence="6">
    <location>
        <begin position="36"/>
        <end position="151"/>
    </location>
</feature>
<organism evidence="7 8">
    <name type="scientific">Aliiroseovarius sediminilitoris</name>
    <dbReference type="NCBI Taxonomy" id="1173584"/>
    <lineage>
        <taxon>Bacteria</taxon>
        <taxon>Pseudomonadati</taxon>
        <taxon>Pseudomonadota</taxon>
        <taxon>Alphaproteobacteria</taxon>
        <taxon>Rhodobacterales</taxon>
        <taxon>Paracoccaceae</taxon>
        <taxon>Aliiroseovarius</taxon>
    </lineage>
</organism>
<evidence type="ECO:0000256" key="5">
    <source>
        <dbReference type="SAM" id="Phobius"/>
    </source>
</evidence>
<comment type="subcellular location">
    <subcellularLocation>
        <location evidence="1">Membrane</location>
        <topology evidence="1">Multi-pass membrane protein</topology>
    </subcellularLocation>
</comment>
<dbReference type="GO" id="GO:0016020">
    <property type="term" value="C:membrane"/>
    <property type="evidence" value="ECO:0007669"/>
    <property type="project" value="UniProtKB-SubCell"/>
</dbReference>
<dbReference type="AlphaFoldDB" id="A0A1I0PHL1"/>
<accession>A0A1I0PHL1</accession>
<name>A0A1I0PHL1_9RHOB</name>
<dbReference type="OrthoDB" id="7270324at2"/>
<keyword evidence="2 5" id="KW-0812">Transmembrane</keyword>
<feature type="transmembrane region" description="Helical" evidence="5">
    <location>
        <begin position="118"/>
        <end position="139"/>
    </location>
</feature>